<comment type="caution">
    <text evidence="1">The sequence shown here is derived from an EMBL/GenBank/DDBJ whole genome shotgun (WGS) entry which is preliminary data.</text>
</comment>
<gene>
    <name evidence="1" type="ORF">MLD38_017731</name>
</gene>
<reference evidence="2" key="1">
    <citation type="journal article" date="2023" name="Front. Plant Sci.">
        <title>Chromosomal-level genome assembly of Melastoma candidum provides insights into trichome evolution.</title>
        <authorList>
            <person name="Zhong Y."/>
            <person name="Wu W."/>
            <person name="Sun C."/>
            <person name="Zou P."/>
            <person name="Liu Y."/>
            <person name="Dai S."/>
            <person name="Zhou R."/>
        </authorList>
    </citation>
    <scope>NUCLEOTIDE SEQUENCE [LARGE SCALE GENOMIC DNA]</scope>
</reference>
<dbReference type="EMBL" id="CM042884">
    <property type="protein sequence ID" value="KAI4369271.1"/>
    <property type="molecule type" value="Genomic_DNA"/>
</dbReference>
<evidence type="ECO:0000313" key="1">
    <source>
        <dbReference type="EMBL" id="KAI4369271.1"/>
    </source>
</evidence>
<sequence>MADTQKFRHSEIRAMALSWNVVIVFLAVGFLCVLFVVVEALDVHLIRTLCNEEVFKSEGYSHQRVVELIHDILVHTPNATAGNNYYVHKTCDKEERLCGDFQDIYGHGKCNATVSEDDCRTCLGVAYEQMFLECPNRIGAQIQLKDCRLRYEKYGIADDE</sequence>
<proteinExistence type="predicted"/>
<keyword evidence="2" id="KW-1185">Reference proteome</keyword>
<protein>
    <submittedName>
        <fullName evidence="1">Uncharacterized protein</fullName>
    </submittedName>
</protein>
<organism evidence="1 2">
    <name type="scientific">Melastoma candidum</name>
    <dbReference type="NCBI Taxonomy" id="119954"/>
    <lineage>
        <taxon>Eukaryota</taxon>
        <taxon>Viridiplantae</taxon>
        <taxon>Streptophyta</taxon>
        <taxon>Embryophyta</taxon>
        <taxon>Tracheophyta</taxon>
        <taxon>Spermatophyta</taxon>
        <taxon>Magnoliopsida</taxon>
        <taxon>eudicotyledons</taxon>
        <taxon>Gunneridae</taxon>
        <taxon>Pentapetalae</taxon>
        <taxon>rosids</taxon>
        <taxon>malvids</taxon>
        <taxon>Myrtales</taxon>
        <taxon>Melastomataceae</taxon>
        <taxon>Melastomatoideae</taxon>
        <taxon>Melastomateae</taxon>
        <taxon>Melastoma</taxon>
    </lineage>
</organism>
<evidence type="ECO:0000313" key="2">
    <source>
        <dbReference type="Proteomes" id="UP001057402"/>
    </source>
</evidence>
<name>A0ACB9QQR6_9MYRT</name>
<accession>A0ACB9QQR6</accession>
<dbReference type="Proteomes" id="UP001057402">
    <property type="component" value="Chromosome 5"/>
</dbReference>